<protein>
    <recommendedName>
        <fullName evidence="3">Queuosine 5'-phosphate N-glycosylase/hydrolase</fullName>
    </recommendedName>
    <alternativeName>
        <fullName evidence="4">Queuosine-nucleotide N-glycosylase/hydrolase</fullName>
    </alternativeName>
</protein>
<organism evidence="6 7">
    <name type="scientific">Candidatus Woesebacteria bacterium RBG_13_36_22</name>
    <dbReference type="NCBI Taxonomy" id="1802478"/>
    <lineage>
        <taxon>Bacteria</taxon>
        <taxon>Candidatus Woeseibacteriota</taxon>
    </lineage>
</organism>
<evidence type="ECO:0000313" key="6">
    <source>
        <dbReference type="EMBL" id="OGM08517.1"/>
    </source>
</evidence>
<evidence type="ECO:0000256" key="3">
    <source>
        <dbReference type="ARBA" id="ARBA00035306"/>
    </source>
</evidence>
<dbReference type="PANTHER" id="PTHR21314:SF0">
    <property type="entry name" value="QUEUOSINE 5'-PHOSPHATE N-GLYCOSYLASE_HYDROLASE"/>
    <property type="match status" value="1"/>
</dbReference>
<dbReference type="Pfam" id="PF10343">
    <property type="entry name" value="Q_salvage"/>
    <property type="match status" value="1"/>
</dbReference>
<comment type="caution">
    <text evidence="6">The sequence shown here is derived from an EMBL/GenBank/DDBJ whole genome shotgun (WGS) entry which is preliminary data.</text>
</comment>
<dbReference type="InterPro" id="IPR019438">
    <property type="entry name" value="Q_salvage"/>
</dbReference>
<dbReference type="Proteomes" id="UP000176939">
    <property type="component" value="Unassembled WGS sequence"/>
</dbReference>
<dbReference type="PANTHER" id="PTHR21314">
    <property type="entry name" value="QUEUOSINE 5'-PHOSPHATE N-GLYCOSYLASE_HYDROLASE-RELATED"/>
    <property type="match status" value="1"/>
</dbReference>
<keyword evidence="1" id="KW-0378">Hydrolase</keyword>
<name>A0A1F7X0J1_9BACT</name>
<dbReference type="GO" id="GO:0016787">
    <property type="term" value="F:hydrolase activity"/>
    <property type="evidence" value="ECO:0007669"/>
    <property type="project" value="UniProtKB-KW"/>
</dbReference>
<reference evidence="6 7" key="1">
    <citation type="journal article" date="2016" name="Nat. Commun.">
        <title>Thousands of microbial genomes shed light on interconnected biogeochemical processes in an aquifer system.</title>
        <authorList>
            <person name="Anantharaman K."/>
            <person name="Brown C.T."/>
            <person name="Hug L.A."/>
            <person name="Sharon I."/>
            <person name="Castelle C.J."/>
            <person name="Probst A.J."/>
            <person name="Thomas B.C."/>
            <person name="Singh A."/>
            <person name="Wilkins M.J."/>
            <person name="Karaoz U."/>
            <person name="Brodie E.L."/>
            <person name="Williams K.H."/>
            <person name="Hubbard S.S."/>
            <person name="Banfield J.F."/>
        </authorList>
    </citation>
    <scope>NUCLEOTIDE SEQUENCE [LARGE SCALE GENOMIC DNA]</scope>
</reference>
<gene>
    <name evidence="6" type="ORF">A2Z67_02185</name>
</gene>
<evidence type="ECO:0000256" key="5">
    <source>
        <dbReference type="ARBA" id="ARBA00048204"/>
    </source>
</evidence>
<evidence type="ECO:0000313" key="7">
    <source>
        <dbReference type="Proteomes" id="UP000176939"/>
    </source>
</evidence>
<proteinExistence type="inferred from homology"/>
<evidence type="ECO:0000256" key="2">
    <source>
        <dbReference type="ARBA" id="ARBA00035119"/>
    </source>
</evidence>
<evidence type="ECO:0000256" key="4">
    <source>
        <dbReference type="ARBA" id="ARBA00035393"/>
    </source>
</evidence>
<sequence>MKSNDNLGVLETTKYVVRHAKSVSLHKRKIGKIIPKVRKRLEAGLEDPVMGFGAQGNFENDAQLIFLEDVVNFCFWAEKNKPKWEIEFPKGTIIKGGAYAMVGSFKRALVEQVPILDANFLANLTPEQSGSLFRSCNGIDMPLLDKRLENLREAGKVLNEKFSGKFSNAIKLAEYDAVKLVQLIYQNFFSFADIAKFEGRNIYFLKRAQICVNDISYLTNSPHKITGLENLTAFADYKLPQMLREAEIIEYTPELSEKVDNMVLIKAGSSEEVEIRAATVWGVELIHQKMKRYTPAQIDNALWLISQDQSNVRPYHRTYTIYY</sequence>
<evidence type="ECO:0000256" key="1">
    <source>
        <dbReference type="ARBA" id="ARBA00022801"/>
    </source>
</evidence>
<accession>A0A1F7X0J1</accession>
<comment type="catalytic activity">
    <reaction evidence="5">
        <text>queuosine 5'-phosphate + H2O = queuine + D-ribose 5-phosphate</text>
        <dbReference type="Rhea" id="RHEA:75387"/>
        <dbReference type="ChEBI" id="CHEBI:15377"/>
        <dbReference type="ChEBI" id="CHEBI:17433"/>
        <dbReference type="ChEBI" id="CHEBI:78346"/>
        <dbReference type="ChEBI" id="CHEBI:194371"/>
    </reaction>
    <physiologicalReaction direction="left-to-right" evidence="5">
        <dbReference type="Rhea" id="RHEA:75388"/>
    </physiologicalReaction>
</comment>
<dbReference type="EMBL" id="MGFQ01000043">
    <property type="protein sequence ID" value="OGM08517.1"/>
    <property type="molecule type" value="Genomic_DNA"/>
</dbReference>
<comment type="similarity">
    <text evidence="2">Belongs to the QNG1 protein family.</text>
</comment>
<dbReference type="AlphaFoldDB" id="A0A1F7X0J1"/>
<dbReference type="GO" id="GO:0006400">
    <property type="term" value="P:tRNA modification"/>
    <property type="evidence" value="ECO:0007669"/>
    <property type="project" value="TreeGrafter"/>
</dbReference>